<accession>A0ACA9Q7Z9</accession>
<feature type="non-terminal residue" evidence="1">
    <location>
        <position position="1"/>
    </location>
</feature>
<keyword evidence="2" id="KW-1185">Reference proteome</keyword>
<gene>
    <name evidence="1" type="ORF">ACOLOM_LOCUS12201</name>
</gene>
<reference evidence="1" key="1">
    <citation type="submission" date="2021-06" db="EMBL/GenBank/DDBJ databases">
        <authorList>
            <person name="Kallberg Y."/>
            <person name="Tangrot J."/>
            <person name="Rosling A."/>
        </authorList>
    </citation>
    <scope>NUCLEOTIDE SEQUENCE</scope>
    <source>
        <strain evidence="1">CL356</strain>
    </source>
</reference>
<protein>
    <submittedName>
        <fullName evidence="1">13793_t:CDS:1</fullName>
    </submittedName>
</protein>
<sequence>HLTLQQTKAISKSDLALGSHVNKDDLQGRERAWTTTDVRPRVGPTGSSRPSTAGAKPTQNKDGLTIDIIQTMPTPTDGPVTPLRNPSPIPPSPTSDRQSLQSRRRCASNPLRIDAKGAQEKALSNDSYDGHSKESPSIASHSDKPSQQSHSRPRKPSTPTGAKGEPSSVLLHRITTTPPNVAPVINLVAPSGTPFTPFLSVSSNGNEAPESPSPTHSMPVPNLPSAVDLHNMHLLRAKEEAKKLLEGEVDARPTGTWNGSPPVTAGERRLGIGSGRRNDFGYDSVRSFNEEKGGERLWQPPTTETGKSTKSKLG</sequence>
<proteinExistence type="predicted"/>
<evidence type="ECO:0000313" key="1">
    <source>
        <dbReference type="EMBL" id="CAG8741481.1"/>
    </source>
</evidence>
<comment type="caution">
    <text evidence="1">The sequence shown here is derived from an EMBL/GenBank/DDBJ whole genome shotgun (WGS) entry which is preliminary data.</text>
</comment>
<organism evidence="1 2">
    <name type="scientific">Acaulospora colombiana</name>
    <dbReference type="NCBI Taxonomy" id="27376"/>
    <lineage>
        <taxon>Eukaryota</taxon>
        <taxon>Fungi</taxon>
        <taxon>Fungi incertae sedis</taxon>
        <taxon>Mucoromycota</taxon>
        <taxon>Glomeromycotina</taxon>
        <taxon>Glomeromycetes</taxon>
        <taxon>Diversisporales</taxon>
        <taxon>Acaulosporaceae</taxon>
        <taxon>Acaulospora</taxon>
    </lineage>
</organism>
<feature type="non-terminal residue" evidence="1">
    <location>
        <position position="314"/>
    </location>
</feature>
<dbReference type="EMBL" id="CAJVPT010048133">
    <property type="protein sequence ID" value="CAG8741481.1"/>
    <property type="molecule type" value="Genomic_DNA"/>
</dbReference>
<name>A0ACA9Q7Z9_9GLOM</name>
<dbReference type="Proteomes" id="UP000789525">
    <property type="component" value="Unassembled WGS sequence"/>
</dbReference>
<evidence type="ECO:0000313" key="2">
    <source>
        <dbReference type="Proteomes" id="UP000789525"/>
    </source>
</evidence>